<reference evidence="2 3" key="1">
    <citation type="submission" date="2018-06" db="EMBL/GenBank/DDBJ databases">
        <title>Comparative analysis of microorganisms from saline springs in Andes Mountain Range, Colombia.</title>
        <authorList>
            <person name="Rubin E."/>
        </authorList>
    </citation>
    <scope>NUCLEOTIDE SEQUENCE [LARGE SCALE GENOMIC DNA]</scope>
    <source>
        <strain evidence="2 3">USBA-857</strain>
    </source>
</reference>
<dbReference type="EMBL" id="QLSX01000002">
    <property type="protein sequence ID" value="RAR63410.1"/>
    <property type="molecule type" value="Genomic_DNA"/>
</dbReference>
<dbReference type="PANTHER" id="PTHR41532:SF1">
    <property type="entry name" value="FIXS PROTEIN"/>
    <property type="match status" value="1"/>
</dbReference>
<evidence type="ECO:0000313" key="2">
    <source>
        <dbReference type="EMBL" id="RAR63410.1"/>
    </source>
</evidence>
<name>A0A328XVX2_9GAMM</name>
<comment type="caution">
    <text evidence="2">The sequence shown here is derived from an EMBL/GenBank/DDBJ whole genome shotgun (WGS) entry which is preliminary data.</text>
</comment>
<accession>A0A328XVX2</accession>
<feature type="compositionally biased region" description="Basic and acidic residues" evidence="1">
    <location>
        <begin position="89"/>
        <end position="122"/>
    </location>
</feature>
<feature type="region of interest" description="Disordered" evidence="1">
    <location>
        <begin position="40"/>
        <end position="122"/>
    </location>
</feature>
<dbReference type="AlphaFoldDB" id="A0A328XVX2"/>
<dbReference type="Pfam" id="PF03597">
    <property type="entry name" value="FixS"/>
    <property type="match status" value="1"/>
</dbReference>
<dbReference type="NCBIfam" id="TIGR00847">
    <property type="entry name" value="ccoS"/>
    <property type="match status" value="1"/>
</dbReference>
<sequence>MSILYLLIPLSLLLLSLAVWAFFWAVKNDQFDDLEGPAHRILFDDDDNDLSPAARLRREQAKTTPANKPQAQPGDAQPNEETTPQGADDNSRAELKEEGARQEEREGEETSNKDDGREAGPR</sequence>
<dbReference type="InterPro" id="IPR004714">
    <property type="entry name" value="Cyt_oxidase_maturation_cbb3"/>
</dbReference>
<gene>
    <name evidence="2" type="ORF">BCL93_102146</name>
</gene>
<evidence type="ECO:0000313" key="3">
    <source>
        <dbReference type="Proteomes" id="UP000249700"/>
    </source>
</evidence>
<dbReference type="PANTHER" id="PTHR41532">
    <property type="entry name" value="FIXS PROTEIN"/>
    <property type="match status" value="1"/>
</dbReference>
<protein>
    <submittedName>
        <fullName evidence="2">Cbb3-type cytochrome oxidase maturation protein</fullName>
    </submittedName>
</protein>
<evidence type="ECO:0000256" key="1">
    <source>
        <dbReference type="SAM" id="MobiDB-lite"/>
    </source>
</evidence>
<proteinExistence type="predicted"/>
<organism evidence="2 3">
    <name type="scientific">Onishia taeanensis</name>
    <dbReference type="NCBI Taxonomy" id="284577"/>
    <lineage>
        <taxon>Bacteria</taxon>
        <taxon>Pseudomonadati</taxon>
        <taxon>Pseudomonadota</taxon>
        <taxon>Gammaproteobacteria</taxon>
        <taxon>Oceanospirillales</taxon>
        <taxon>Halomonadaceae</taxon>
        <taxon>Onishia</taxon>
    </lineage>
</organism>
<dbReference type="Proteomes" id="UP000249700">
    <property type="component" value="Unassembled WGS sequence"/>
</dbReference>